<dbReference type="AlphaFoldDB" id="X0VWF9"/>
<accession>X0VWF9</accession>
<protein>
    <submittedName>
        <fullName evidence="1">Uncharacterized protein</fullName>
    </submittedName>
</protein>
<name>X0VWF9_9ZZZZ</name>
<gene>
    <name evidence="1" type="ORF">S01H1_51389</name>
</gene>
<evidence type="ECO:0000313" key="1">
    <source>
        <dbReference type="EMBL" id="GAG22759.1"/>
    </source>
</evidence>
<sequence length="112" mass="13511">MKGVFQQPIPNILKEQLDKENDKPKQKFVECPNCQRTQLLRKNQKFCSSCFLPLNKKVIKKKYKCTECGFKDILERYKKQLYENMNSLYNLYYCPKCKKRLNYKKNIKSLTV</sequence>
<reference evidence="1" key="1">
    <citation type="journal article" date="2014" name="Front. Microbiol.">
        <title>High frequency of phylogenetically diverse reductive dehalogenase-homologous genes in deep subseafloor sedimentary metagenomes.</title>
        <authorList>
            <person name="Kawai M."/>
            <person name="Futagami T."/>
            <person name="Toyoda A."/>
            <person name="Takaki Y."/>
            <person name="Nishi S."/>
            <person name="Hori S."/>
            <person name="Arai W."/>
            <person name="Tsubouchi T."/>
            <person name="Morono Y."/>
            <person name="Uchiyama I."/>
            <person name="Ito T."/>
            <person name="Fujiyama A."/>
            <person name="Inagaki F."/>
            <person name="Takami H."/>
        </authorList>
    </citation>
    <scope>NUCLEOTIDE SEQUENCE</scope>
    <source>
        <strain evidence="1">Expedition CK06-06</strain>
    </source>
</reference>
<proteinExistence type="predicted"/>
<organism evidence="1">
    <name type="scientific">marine sediment metagenome</name>
    <dbReference type="NCBI Taxonomy" id="412755"/>
    <lineage>
        <taxon>unclassified sequences</taxon>
        <taxon>metagenomes</taxon>
        <taxon>ecological metagenomes</taxon>
    </lineage>
</organism>
<comment type="caution">
    <text evidence="1">The sequence shown here is derived from an EMBL/GenBank/DDBJ whole genome shotgun (WGS) entry which is preliminary data.</text>
</comment>
<dbReference type="EMBL" id="BARS01033161">
    <property type="protein sequence ID" value="GAG22759.1"/>
    <property type="molecule type" value="Genomic_DNA"/>
</dbReference>
<feature type="non-terminal residue" evidence="1">
    <location>
        <position position="112"/>
    </location>
</feature>